<dbReference type="GO" id="GO:0005737">
    <property type="term" value="C:cytoplasm"/>
    <property type="evidence" value="ECO:0007669"/>
    <property type="project" value="UniProtKB-SubCell"/>
</dbReference>
<feature type="compositionally biased region" description="Basic and acidic residues" evidence="9">
    <location>
        <begin position="306"/>
        <end position="316"/>
    </location>
</feature>
<keyword evidence="4" id="KW-0812">Transmembrane</keyword>
<evidence type="ECO:0000256" key="7">
    <source>
        <dbReference type="ARBA" id="ARBA00023136"/>
    </source>
</evidence>
<organism evidence="10 11">
    <name type="scientific">Gambusia affinis</name>
    <name type="common">Western mosquitofish</name>
    <name type="synonym">Heterandria affinis</name>
    <dbReference type="NCBI Taxonomy" id="33528"/>
    <lineage>
        <taxon>Eukaryota</taxon>
        <taxon>Metazoa</taxon>
        <taxon>Chordata</taxon>
        <taxon>Craniata</taxon>
        <taxon>Vertebrata</taxon>
        <taxon>Euteleostomi</taxon>
        <taxon>Actinopterygii</taxon>
        <taxon>Neopterygii</taxon>
        <taxon>Teleostei</taxon>
        <taxon>Neoteleostei</taxon>
        <taxon>Acanthomorphata</taxon>
        <taxon>Ovalentaria</taxon>
        <taxon>Atherinomorphae</taxon>
        <taxon>Cyprinodontiformes</taxon>
        <taxon>Poeciliidae</taxon>
        <taxon>Poeciliinae</taxon>
        <taxon>Gambusia</taxon>
    </lineage>
</organism>
<name>A0A315W4U5_GAMAF</name>
<dbReference type="STRING" id="33528.ENSGAFP00000005852"/>
<comment type="caution">
    <text evidence="10">The sequence shown here is derived from an EMBL/GenBank/DDBJ whole genome shotgun (WGS) entry which is preliminary data.</text>
</comment>
<feature type="region of interest" description="Disordered" evidence="9">
    <location>
        <begin position="1"/>
        <end position="37"/>
    </location>
</feature>
<evidence type="ECO:0000256" key="6">
    <source>
        <dbReference type="ARBA" id="ARBA00023054"/>
    </source>
</evidence>
<reference evidence="10 11" key="1">
    <citation type="journal article" date="2018" name="G3 (Bethesda)">
        <title>A High-Quality Reference Genome for the Invasive Mosquitofish Gambusia affinis Using a Chicago Library.</title>
        <authorList>
            <person name="Hoffberg S.L."/>
            <person name="Troendle N.J."/>
            <person name="Glenn T.C."/>
            <person name="Mahmud O."/>
            <person name="Louha S."/>
            <person name="Chalopin D."/>
            <person name="Bennetzen J.L."/>
            <person name="Mauricio R."/>
        </authorList>
    </citation>
    <scope>NUCLEOTIDE SEQUENCE [LARGE SCALE GENOMIC DNA]</scope>
    <source>
        <strain evidence="10">NE01/NJP1002.9</strain>
        <tissue evidence="10">Muscle</tissue>
    </source>
</reference>
<dbReference type="GO" id="GO:0016020">
    <property type="term" value="C:membrane"/>
    <property type="evidence" value="ECO:0007669"/>
    <property type="project" value="UniProtKB-SubCell"/>
</dbReference>
<feature type="compositionally biased region" description="Basic residues" evidence="9">
    <location>
        <begin position="277"/>
        <end position="286"/>
    </location>
</feature>
<feature type="region of interest" description="Disordered" evidence="9">
    <location>
        <begin position="238"/>
        <end position="293"/>
    </location>
</feature>
<dbReference type="PANTHER" id="PTHR15352">
    <property type="entry name" value="LYMPHOID-RESTRICTED MEMBRANE PROTEIN, JAW1"/>
    <property type="match status" value="1"/>
</dbReference>
<dbReference type="Pfam" id="PF05781">
    <property type="entry name" value="MRVI1"/>
    <property type="match status" value="1"/>
</dbReference>
<evidence type="ECO:0000256" key="2">
    <source>
        <dbReference type="ARBA" id="ARBA00004496"/>
    </source>
</evidence>
<keyword evidence="7" id="KW-0472">Membrane</keyword>
<dbReference type="Proteomes" id="UP000250572">
    <property type="component" value="Unassembled WGS sequence"/>
</dbReference>
<sequence>MSTEGFAPDAETDGHRSSTMADSNDSEEESSQEEPPVTCWSELSIIERVGLNSVDMTEKDLETAFSQIALAFRCDQYTLKQRLQSEEHARNLAEENIHLELSRGRETLETLKALCLDSKRSSILQRLELSLDILGGTVERISSTAEVLGAVHQEARVSRAVELMVAHVESLRRRHDRNLAELEEAENNLQQQQQKLLNSSRHSIHPRTIPGLWRFCSSTSVLVLSKIMPGHFSLTVEPERQEDRKRRNSNQSVLRRRVSASIISSPNLEKKSESRKRTSSWKKHSPPHLPLSLSLDSFSSVFTQEDSHLMNKRQPDPDPPGDCLLDLPAPSPESHPTEEVIPSNTQKRNPSLESLRQRQKGKAAASTKAKERKATIQRQISIGTYASPCRQDPLMVRLHRCRWARICTNLFVLFCVVMLTCLMWKIHEGEAEP</sequence>
<evidence type="ECO:0000256" key="3">
    <source>
        <dbReference type="ARBA" id="ARBA00022490"/>
    </source>
</evidence>
<dbReference type="PANTHER" id="PTHR15352:SF4">
    <property type="entry name" value="LYMPHOID-RESTRICTED MEMBRANE PROTEIN-LIKE ISOFORM X1"/>
    <property type="match status" value="1"/>
</dbReference>
<evidence type="ECO:0000313" key="10">
    <source>
        <dbReference type="EMBL" id="PWA31044.1"/>
    </source>
</evidence>
<keyword evidence="5" id="KW-1133">Transmembrane helix</keyword>
<keyword evidence="6 8" id="KW-0175">Coiled coil</keyword>
<feature type="compositionally biased region" description="Polar residues" evidence="9">
    <location>
        <begin position="342"/>
        <end position="354"/>
    </location>
</feature>
<comment type="subcellular location">
    <subcellularLocation>
        <location evidence="2">Cytoplasm</location>
    </subcellularLocation>
    <subcellularLocation>
        <location evidence="1">Membrane</location>
        <topology evidence="1">Single-pass membrane protein</topology>
    </subcellularLocation>
</comment>
<protein>
    <recommendedName>
        <fullName evidence="12">Lymphoid-restricted membrane protein-like</fullName>
    </recommendedName>
</protein>
<dbReference type="EMBL" id="NHOQ01000318">
    <property type="protein sequence ID" value="PWA31044.1"/>
    <property type="molecule type" value="Genomic_DNA"/>
</dbReference>
<proteinExistence type="predicted"/>
<keyword evidence="11" id="KW-1185">Reference proteome</keyword>
<dbReference type="AlphaFoldDB" id="A0A315W4U5"/>
<dbReference type="InterPro" id="IPR008677">
    <property type="entry name" value="MRVI1"/>
</dbReference>
<evidence type="ECO:0000256" key="4">
    <source>
        <dbReference type="ARBA" id="ARBA00022692"/>
    </source>
</evidence>
<feature type="coiled-coil region" evidence="8">
    <location>
        <begin position="165"/>
        <end position="202"/>
    </location>
</feature>
<evidence type="ECO:0000256" key="9">
    <source>
        <dbReference type="SAM" id="MobiDB-lite"/>
    </source>
</evidence>
<feature type="region of interest" description="Disordered" evidence="9">
    <location>
        <begin position="306"/>
        <end position="372"/>
    </location>
</feature>
<evidence type="ECO:0008006" key="12">
    <source>
        <dbReference type="Google" id="ProtNLM"/>
    </source>
</evidence>
<gene>
    <name evidence="10" type="ORF">CCH79_00010724</name>
</gene>
<evidence type="ECO:0000313" key="11">
    <source>
        <dbReference type="Proteomes" id="UP000250572"/>
    </source>
</evidence>
<evidence type="ECO:0000256" key="1">
    <source>
        <dbReference type="ARBA" id="ARBA00004167"/>
    </source>
</evidence>
<evidence type="ECO:0000256" key="5">
    <source>
        <dbReference type="ARBA" id="ARBA00022989"/>
    </source>
</evidence>
<evidence type="ECO:0000256" key="8">
    <source>
        <dbReference type="SAM" id="Coils"/>
    </source>
</evidence>
<keyword evidence="3" id="KW-0963">Cytoplasm</keyword>
<accession>A0A315W4U5</accession>